<sequence length="133" mass="15273">MTDPSRSLPDWLRLVRAGQFNAMPDPFTWDISHDFAHLINGYTLSQQTGLGRLGLLANACFDDAQETGHWSGTALELWCCLFFEHRRYRHMGEGEPTGSDLDLLNRLCTRLRLELQTLTDEERQTLLIALPQR</sequence>
<evidence type="ECO:0000313" key="2">
    <source>
        <dbReference type="Proteomes" id="UP000307378"/>
    </source>
</evidence>
<reference evidence="1 2" key="1">
    <citation type="submission" date="2019-04" db="EMBL/GenBank/DDBJ databases">
        <title>genome sequence of strain W3.</title>
        <authorList>
            <person name="Gao J."/>
            <person name="Sun J."/>
        </authorList>
    </citation>
    <scope>NUCLEOTIDE SEQUENCE [LARGE SCALE GENOMIC DNA]</scope>
    <source>
        <strain evidence="1 2">W3</strain>
    </source>
</reference>
<organism evidence="1 2">
    <name type="scientific">Rhizobium rosettiformans W3</name>
    <dbReference type="NCBI Taxonomy" id="538378"/>
    <lineage>
        <taxon>Bacteria</taxon>
        <taxon>Pseudomonadati</taxon>
        <taxon>Pseudomonadota</taxon>
        <taxon>Alphaproteobacteria</taxon>
        <taxon>Hyphomicrobiales</taxon>
        <taxon>Rhizobiaceae</taxon>
        <taxon>Rhizobium/Agrobacterium group</taxon>
        <taxon>Rhizobium</taxon>
    </lineage>
</organism>
<evidence type="ECO:0000313" key="1">
    <source>
        <dbReference type="EMBL" id="THV31075.1"/>
    </source>
</evidence>
<dbReference type="Proteomes" id="UP000307378">
    <property type="component" value="Unassembled WGS sequence"/>
</dbReference>
<protein>
    <submittedName>
        <fullName evidence="1">Uncharacterized protein</fullName>
    </submittedName>
</protein>
<gene>
    <name evidence="1" type="ORF">FAA86_22465</name>
</gene>
<proteinExistence type="predicted"/>
<dbReference type="RefSeq" id="WP_136543330.1">
    <property type="nucleotide sequence ID" value="NZ_STGU01000023.1"/>
</dbReference>
<accession>A0A4S8PMS2</accession>
<comment type="caution">
    <text evidence="1">The sequence shown here is derived from an EMBL/GenBank/DDBJ whole genome shotgun (WGS) entry which is preliminary data.</text>
</comment>
<dbReference type="AlphaFoldDB" id="A0A4S8PMS2"/>
<name>A0A4S8PMS2_9HYPH</name>
<dbReference type="EMBL" id="STGU01000023">
    <property type="protein sequence ID" value="THV31075.1"/>
    <property type="molecule type" value="Genomic_DNA"/>
</dbReference>